<dbReference type="AlphaFoldDB" id="A0A8S9LR64"/>
<dbReference type="EMBL" id="QGKW02000276">
    <property type="protein sequence ID" value="KAF2608527.1"/>
    <property type="molecule type" value="Genomic_DNA"/>
</dbReference>
<protein>
    <recommendedName>
        <fullName evidence="5">Reverse transcriptase zinc-binding domain-containing protein</fullName>
    </recommendedName>
</protein>
<evidence type="ECO:0000313" key="4">
    <source>
        <dbReference type="Proteomes" id="UP000712281"/>
    </source>
</evidence>
<accession>A0A8S9LR64</accession>
<proteinExistence type="predicted"/>
<comment type="caution">
    <text evidence="3">The sequence shown here is derived from an EMBL/GenBank/DDBJ whole genome shotgun (WGS) entry which is preliminary data.</text>
</comment>
<evidence type="ECO:0000259" key="2">
    <source>
        <dbReference type="Pfam" id="PF13966"/>
    </source>
</evidence>
<dbReference type="InterPro" id="IPR026960">
    <property type="entry name" value="RVT-Znf"/>
</dbReference>
<dbReference type="GO" id="GO:0003676">
    <property type="term" value="F:nucleic acid binding"/>
    <property type="evidence" value="ECO:0007669"/>
    <property type="project" value="InterPro"/>
</dbReference>
<name>A0A8S9LR64_BRACR</name>
<dbReference type="PANTHER" id="PTHR47074:SF49">
    <property type="entry name" value="POLYNUCLEOTIDYL TRANSFERASE, RIBONUCLEASE H-LIKE SUPERFAMILY PROTEIN"/>
    <property type="match status" value="1"/>
</dbReference>
<feature type="domain" description="Reverse transcriptase zinc-binding" evidence="2">
    <location>
        <begin position="181"/>
        <end position="249"/>
    </location>
</feature>
<evidence type="ECO:0008006" key="5">
    <source>
        <dbReference type="Google" id="ProtNLM"/>
    </source>
</evidence>
<evidence type="ECO:0000313" key="3">
    <source>
        <dbReference type="EMBL" id="KAF2608527.1"/>
    </source>
</evidence>
<feature type="domain" description="RNase H type-1" evidence="1">
    <location>
        <begin position="364"/>
        <end position="429"/>
    </location>
</feature>
<dbReference type="Proteomes" id="UP000712281">
    <property type="component" value="Unassembled WGS sequence"/>
</dbReference>
<dbReference type="PANTHER" id="PTHR47074">
    <property type="entry name" value="BNAC02G40300D PROTEIN"/>
    <property type="match status" value="1"/>
</dbReference>
<dbReference type="InterPro" id="IPR052929">
    <property type="entry name" value="RNase_H-like_EbsB-rel"/>
</dbReference>
<dbReference type="Pfam" id="PF13456">
    <property type="entry name" value="RVT_3"/>
    <property type="match status" value="1"/>
</dbReference>
<organism evidence="3 4">
    <name type="scientific">Brassica cretica</name>
    <name type="common">Mustard</name>
    <dbReference type="NCBI Taxonomy" id="69181"/>
    <lineage>
        <taxon>Eukaryota</taxon>
        <taxon>Viridiplantae</taxon>
        <taxon>Streptophyta</taxon>
        <taxon>Embryophyta</taxon>
        <taxon>Tracheophyta</taxon>
        <taxon>Spermatophyta</taxon>
        <taxon>Magnoliopsida</taxon>
        <taxon>eudicotyledons</taxon>
        <taxon>Gunneridae</taxon>
        <taxon>Pentapetalae</taxon>
        <taxon>rosids</taxon>
        <taxon>malvids</taxon>
        <taxon>Brassicales</taxon>
        <taxon>Brassicaceae</taxon>
        <taxon>Brassiceae</taxon>
        <taxon>Brassica</taxon>
    </lineage>
</organism>
<reference evidence="3" key="1">
    <citation type="submission" date="2019-12" db="EMBL/GenBank/DDBJ databases">
        <title>Genome sequencing and annotation of Brassica cretica.</title>
        <authorList>
            <person name="Studholme D.J."/>
            <person name="Sarris P.F."/>
        </authorList>
    </citation>
    <scope>NUCLEOTIDE SEQUENCE</scope>
    <source>
        <strain evidence="3">PFS-001/15</strain>
        <tissue evidence="3">Leaf</tissue>
    </source>
</reference>
<dbReference type="InterPro" id="IPR002156">
    <property type="entry name" value="RNaseH_domain"/>
</dbReference>
<sequence>MNSHAVATTVVVPRDGLPGFLDLFPELSKEDHKMAMMYISHSDATERLARIQREQYPRDDSLNYGGLVIRRKIDDGSDGETESSASNISVHSSPVVHSGFQLGPSSEGRVLRKPGNNGSQRKHLFSWKRKSLGQRSVEAGSASVEVQDQIRRYDSRSGYKLIELLADIQSDNRSSLPPLETQLWRKLWKTKTSPKLRHFLWRVLSGAVAVKSKLRSRGIPLDTTCSLCKQGPETVCHVLFHCTTAQDVWITSGISSPPAGWSHTSVFLNLHYLFAQSQSHNLGIVARLSFPWLLWQIWKARNKFCFEKVLPVASDIVSLAMDEATVWLKLHGVLPDFTSSNTLNQVTSATWVKPSDSLLKCNVGSSWSQSFGTCGASWLLRDSKENVLLHSRRAFSGVLSSVQADLLALSWSAAAMSDLKMKKIIFEFSSIQAGLALEHPLAHPASYYSCHQVFKGL</sequence>
<gene>
    <name evidence="3" type="ORF">F2Q68_00044753</name>
</gene>
<dbReference type="GO" id="GO:0004523">
    <property type="term" value="F:RNA-DNA hybrid ribonuclease activity"/>
    <property type="evidence" value="ECO:0007669"/>
    <property type="project" value="InterPro"/>
</dbReference>
<evidence type="ECO:0000259" key="1">
    <source>
        <dbReference type="Pfam" id="PF13456"/>
    </source>
</evidence>
<dbReference type="Pfam" id="PF13966">
    <property type="entry name" value="zf-RVT"/>
    <property type="match status" value="1"/>
</dbReference>